<dbReference type="VEuPathDB" id="FungiDB:JI435_418460"/>
<name>A0A7U2FCV3_PHANO</name>
<evidence type="ECO:0000313" key="2">
    <source>
        <dbReference type="Proteomes" id="UP000663193"/>
    </source>
</evidence>
<organism evidence="1 2">
    <name type="scientific">Phaeosphaeria nodorum (strain SN15 / ATCC MYA-4574 / FGSC 10173)</name>
    <name type="common">Glume blotch fungus</name>
    <name type="synonym">Parastagonospora nodorum</name>
    <dbReference type="NCBI Taxonomy" id="321614"/>
    <lineage>
        <taxon>Eukaryota</taxon>
        <taxon>Fungi</taxon>
        <taxon>Dikarya</taxon>
        <taxon>Ascomycota</taxon>
        <taxon>Pezizomycotina</taxon>
        <taxon>Dothideomycetes</taxon>
        <taxon>Pleosporomycetidae</taxon>
        <taxon>Pleosporales</taxon>
        <taxon>Pleosporineae</taxon>
        <taxon>Phaeosphaeriaceae</taxon>
        <taxon>Parastagonospora</taxon>
    </lineage>
</organism>
<gene>
    <name evidence="1" type="ORF">JI435_418460</name>
</gene>
<protein>
    <submittedName>
        <fullName evidence="1">Uncharacterized protein</fullName>
    </submittedName>
</protein>
<keyword evidence="2" id="KW-1185">Reference proteome</keyword>
<evidence type="ECO:0000313" key="1">
    <source>
        <dbReference type="EMBL" id="QRD02698.1"/>
    </source>
</evidence>
<reference evidence="2" key="1">
    <citation type="journal article" date="2021" name="BMC Genomics">
        <title>Chromosome-level genome assembly and manually-curated proteome of model necrotroph Parastagonospora nodorum Sn15 reveals a genome-wide trove of candidate effector homologs, and redundancy of virulence-related functions within an accessory chromosome.</title>
        <authorList>
            <person name="Bertazzoni S."/>
            <person name="Jones D.A.B."/>
            <person name="Phan H.T."/>
            <person name="Tan K.-C."/>
            <person name="Hane J.K."/>
        </authorList>
    </citation>
    <scope>NUCLEOTIDE SEQUENCE [LARGE SCALE GENOMIC DNA]</scope>
    <source>
        <strain evidence="2">SN15 / ATCC MYA-4574 / FGSC 10173)</strain>
    </source>
</reference>
<dbReference type="AlphaFoldDB" id="A0A7U2FCV3"/>
<dbReference type="Proteomes" id="UP000663193">
    <property type="component" value="Chromosome 14"/>
</dbReference>
<dbReference type="EMBL" id="CP069036">
    <property type="protein sequence ID" value="QRD02698.1"/>
    <property type="molecule type" value="Genomic_DNA"/>
</dbReference>
<proteinExistence type="predicted"/>
<accession>A0A7U2FCV3</accession>
<sequence>MSPCLSFAGRPPQIASRDLNATNVFPPMSPSAMCSINSHSSEDNWLFVRLN</sequence>